<keyword evidence="1" id="KW-0663">Pyridoxal phosphate</keyword>
<keyword evidence="3" id="KW-0808">Transferase</keyword>
<gene>
    <name evidence="3" type="ORF">BDP55DRAFT_693966</name>
</gene>
<dbReference type="EMBL" id="JAHMHR010000021">
    <property type="protein sequence ID" value="KAK1675432.1"/>
    <property type="molecule type" value="Genomic_DNA"/>
</dbReference>
<evidence type="ECO:0000313" key="3">
    <source>
        <dbReference type="EMBL" id="KAK1675432.1"/>
    </source>
</evidence>
<protein>
    <submittedName>
        <fullName evidence="3">Pyridoxal phosphate-dependent transferase</fullName>
    </submittedName>
</protein>
<dbReference type="PANTHER" id="PTHR43586:SF8">
    <property type="entry name" value="CYSTEINE DESULFURASE 1, CHLOROPLASTIC"/>
    <property type="match status" value="1"/>
</dbReference>
<dbReference type="AlphaFoldDB" id="A0AAJ0AKA3"/>
<dbReference type="Gene3D" id="3.40.640.10">
    <property type="entry name" value="Type I PLP-dependent aspartate aminotransferase-like (Major domain)"/>
    <property type="match status" value="1"/>
</dbReference>
<dbReference type="RefSeq" id="XP_060429435.1">
    <property type="nucleotide sequence ID" value="XM_060577286.1"/>
</dbReference>
<dbReference type="GO" id="GO:0016740">
    <property type="term" value="F:transferase activity"/>
    <property type="evidence" value="ECO:0007669"/>
    <property type="project" value="UniProtKB-KW"/>
</dbReference>
<sequence length="341" mass="36878">MAPSSIQDLFDVDNLTSKSITKPAPTHQPTAPDCELFRHLVPLVLSGKTVHLNAAFMPPSNLIALNHPSPKAHWKEDIEAVRVLLGRYINTELEASDEASQAFGGDNVVTLNCEHPNQAFPWLTLRSTGLEVRLVPTDTENPVAADAATFVPFRNNVAGVCAAFRHKGIHVLADLTQQVGFTAVDVKALGVSAAAFSLHKGLNSPTGFAALYVDTNVIKKIDPIPSIIGYGGVSSVGDSEDFTVPEGPVIFHPTAKQYEHANMSLISAVAAGTFLQFDLDVMEPKTLEDRLYSLGDTLRQSCADLGVSVVGPSERRHHAPHLHVLHLQDRRWIDRLEAAGI</sequence>
<name>A0AAJ0AKA3_9PEZI</name>
<accession>A0AAJ0AKA3</accession>
<keyword evidence="4" id="KW-1185">Reference proteome</keyword>
<evidence type="ECO:0000313" key="4">
    <source>
        <dbReference type="Proteomes" id="UP001224890"/>
    </source>
</evidence>
<dbReference type="PANTHER" id="PTHR43586">
    <property type="entry name" value="CYSTEINE DESULFURASE"/>
    <property type="match status" value="1"/>
</dbReference>
<reference evidence="3" key="1">
    <citation type="submission" date="2021-06" db="EMBL/GenBank/DDBJ databases">
        <title>Comparative genomics, transcriptomics and evolutionary studies reveal genomic signatures of adaptation to plant cell wall in hemibiotrophic fungi.</title>
        <authorList>
            <consortium name="DOE Joint Genome Institute"/>
            <person name="Baroncelli R."/>
            <person name="Diaz J.F."/>
            <person name="Benocci T."/>
            <person name="Peng M."/>
            <person name="Battaglia E."/>
            <person name="Haridas S."/>
            <person name="Andreopoulos W."/>
            <person name="Labutti K."/>
            <person name="Pangilinan J."/>
            <person name="Floch G.L."/>
            <person name="Makela M.R."/>
            <person name="Henrissat B."/>
            <person name="Grigoriev I.V."/>
            <person name="Crouch J.A."/>
            <person name="De Vries R.P."/>
            <person name="Sukno S.A."/>
            <person name="Thon M.R."/>
        </authorList>
    </citation>
    <scope>NUCLEOTIDE SEQUENCE</scope>
    <source>
        <strain evidence="3">CBS 193.32</strain>
    </source>
</reference>
<organism evidence="3 4">
    <name type="scientific">Colletotrichum godetiae</name>
    <dbReference type="NCBI Taxonomy" id="1209918"/>
    <lineage>
        <taxon>Eukaryota</taxon>
        <taxon>Fungi</taxon>
        <taxon>Dikarya</taxon>
        <taxon>Ascomycota</taxon>
        <taxon>Pezizomycotina</taxon>
        <taxon>Sordariomycetes</taxon>
        <taxon>Hypocreomycetidae</taxon>
        <taxon>Glomerellales</taxon>
        <taxon>Glomerellaceae</taxon>
        <taxon>Colletotrichum</taxon>
        <taxon>Colletotrichum acutatum species complex</taxon>
    </lineage>
</organism>
<evidence type="ECO:0000256" key="1">
    <source>
        <dbReference type="ARBA" id="ARBA00022898"/>
    </source>
</evidence>
<dbReference type="Pfam" id="PF00266">
    <property type="entry name" value="Aminotran_5"/>
    <property type="match status" value="1"/>
</dbReference>
<dbReference type="GeneID" id="85461812"/>
<proteinExistence type="predicted"/>
<dbReference type="InterPro" id="IPR015421">
    <property type="entry name" value="PyrdxlP-dep_Trfase_major"/>
</dbReference>
<dbReference type="InterPro" id="IPR015424">
    <property type="entry name" value="PyrdxlP-dep_Trfase"/>
</dbReference>
<comment type="caution">
    <text evidence="3">The sequence shown here is derived from an EMBL/GenBank/DDBJ whole genome shotgun (WGS) entry which is preliminary data.</text>
</comment>
<feature type="domain" description="Aminotransferase class V" evidence="2">
    <location>
        <begin position="105"/>
        <end position="224"/>
    </location>
</feature>
<dbReference type="InterPro" id="IPR000192">
    <property type="entry name" value="Aminotrans_V_dom"/>
</dbReference>
<dbReference type="SUPFAM" id="SSF53383">
    <property type="entry name" value="PLP-dependent transferases"/>
    <property type="match status" value="1"/>
</dbReference>
<evidence type="ECO:0000259" key="2">
    <source>
        <dbReference type="Pfam" id="PF00266"/>
    </source>
</evidence>
<dbReference type="Proteomes" id="UP001224890">
    <property type="component" value="Unassembled WGS sequence"/>
</dbReference>